<reference evidence="3 4" key="1">
    <citation type="journal article" date="2014" name="Genome Biol. Evol.">
        <title>The secreted proteins of Achlya hypogyna and Thraustotheca clavata identify the ancestral oomycete secretome and reveal gene acquisitions by horizontal gene transfer.</title>
        <authorList>
            <person name="Misner I."/>
            <person name="Blouin N."/>
            <person name="Leonard G."/>
            <person name="Richards T.A."/>
            <person name="Lane C.E."/>
        </authorList>
    </citation>
    <scope>NUCLEOTIDE SEQUENCE [LARGE SCALE GENOMIC DNA]</scope>
    <source>
        <strain evidence="3 4">ATCC 48635</strain>
    </source>
</reference>
<name>A0A1V9ZE93_ACHHY</name>
<dbReference type="EMBL" id="JNBR01000148">
    <property type="protein sequence ID" value="OQR96324.1"/>
    <property type="molecule type" value="Genomic_DNA"/>
</dbReference>
<proteinExistence type="predicted"/>
<gene>
    <name evidence="3" type="ORF">ACHHYP_16114</name>
</gene>
<protein>
    <submittedName>
        <fullName evidence="3">Uncharacterized protein</fullName>
    </submittedName>
</protein>
<dbReference type="Proteomes" id="UP000243579">
    <property type="component" value="Unassembled WGS sequence"/>
</dbReference>
<feature type="compositionally biased region" description="Low complexity" evidence="1">
    <location>
        <begin position="260"/>
        <end position="280"/>
    </location>
</feature>
<feature type="non-terminal residue" evidence="3">
    <location>
        <position position="306"/>
    </location>
</feature>
<dbReference type="AlphaFoldDB" id="A0A1V9ZE93"/>
<keyword evidence="2" id="KW-0472">Membrane</keyword>
<evidence type="ECO:0000313" key="4">
    <source>
        <dbReference type="Proteomes" id="UP000243579"/>
    </source>
</evidence>
<keyword evidence="4" id="KW-1185">Reference proteome</keyword>
<evidence type="ECO:0000256" key="1">
    <source>
        <dbReference type="SAM" id="MobiDB-lite"/>
    </source>
</evidence>
<comment type="caution">
    <text evidence="3">The sequence shown here is derived from an EMBL/GenBank/DDBJ whole genome shotgun (WGS) entry which is preliminary data.</text>
</comment>
<feature type="transmembrane region" description="Helical" evidence="2">
    <location>
        <begin position="45"/>
        <end position="64"/>
    </location>
</feature>
<evidence type="ECO:0000256" key="2">
    <source>
        <dbReference type="SAM" id="Phobius"/>
    </source>
</evidence>
<keyword evidence="2" id="KW-1133">Transmembrane helix</keyword>
<keyword evidence="2" id="KW-0812">Transmembrane</keyword>
<organism evidence="3 4">
    <name type="scientific">Achlya hypogyna</name>
    <name type="common">Oomycete</name>
    <name type="synonym">Protoachlya hypogyna</name>
    <dbReference type="NCBI Taxonomy" id="1202772"/>
    <lineage>
        <taxon>Eukaryota</taxon>
        <taxon>Sar</taxon>
        <taxon>Stramenopiles</taxon>
        <taxon>Oomycota</taxon>
        <taxon>Saprolegniomycetes</taxon>
        <taxon>Saprolegniales</taxon>
        <taxon>Achlyaceae</taxon>
        <taxon>Achlya</taxon>
    </lineage>
</organism>
<evidence type="ECO:0000313" key="3">
    <source>
        <dbReference type="EMBL" id="OQR96324.1"/>
    </source>
</evidence>
<accession>A0A1V9ZE93</accession>
<feature type="region of interest" description="Disordered" evidence="1">
    <location>
        <begin position="248"/>
        <end position="306"/>
    </location>
</feature>
<sequence>MSSTTRTCLAETPPRTDLLVVHDELQVHDVAGLDSSGKSRRRSRALAAVGVVLVTTGVAVAVVANRSPDAQLTGASTGVFVATDGGDKGAPVPMYKAHNFTISGPPAESEATGNHDDAQWQQVEEHNAQRWAGQAALHQVAAAVGRASALGLRTPRQTHGTLHSGADASADYSGVPILGPHTGTNTAANSAYLEPDDRSNDRAYHCTVNFADHCSDVDALDCAVVCTHAPPDRSTYFSANDGAYKGTHPSANEVADRCSDLSTDSSADDSTNSSSHGSANFCADESAHPCPSAGPCSWGQRPQGAD</sequence>